<reference evidence="1" key="1">
    <citation type="journal article" date="2014" name="Front. Microbiol.">
        <title>High frequency of phylogenetically diverse reductive dehalogenase-homologous genes in deep subseafloor sedimentary metagenomes.</title>
        <authorList>
            <person name="Kawai M."/>
            <person name="Futagami T."/>
            <person name="Toyoda A."/>
            <person name="Takaki Y."/>
            <person name="Nishi S."/>
            <person name="Hori S."/>
            <person name="Arai W."/>
            <person name="Tsubouchi T."/>
            <person name="Morono Y."/>
            <person name="Uchiyama I."/>
            <person name="Ito T."/>
            <person name="Fujiyama A."/>
            <person name="Inagaki F."/>
            <person name="Takami H."/>
        </authorList>
    </citation>
    <scope>NUCLEOTIDE SEQUENCE</scope>
    <source>
        <strain evidence="1">Expedition CK06-06</strain>
    </source>
</reference>
<evidence type="ECO:0000313" key="1">
    <source>
        <dbReference type="EMBL" id="GAJ13527.1"/>
    </source>
</evidence>
<gene>
    <name evidence="1" type="ORF">S12H4_47815</name>
</gene>
<feature type="non-terminal residue" evidence="1">
    <location>
        <position position="1"/>
    </location>
</feature>
<protein>
    <submittedName>
        <fullName evidence="1">Uncharacterized protein</fullName>
    </submittedName>
</protein>
<dbReference type="AlphaFoldDB" id="X1VA05"/>
<comment type="caution">
    <text evidence="1">The sequence shown here is derived from an EMBL/GenBank/DDBJ whole genome shotgun (WGS) entry which is preliminary data.</text>
</comment>
<proteinExistence type="predicted"/>
<organism evidence="1">
    <name type="scientific">marine sediment metagenome</name>
    <dbReference type="NCBI Taxonomy" id="412755"/>
    <lineage>
        <taxon>unclassified sequences</taxon>
        <taxon>metagenomes</taxon>
        <taxon>ecological metagenomes</taxon>
    </lineage>
</organism>
<name>X1VA05_9ZZZZ</name>
<dbReference type="EMBL" id="BARW01029809">
    <property type="protein sequence ID" value="GAJ13527.1"/>
    <property type="molecule type" value="Genomic_DNA"/>
</dbReference>
<accession>X1VA05</accession>
<sequence>LKAEAEEAQIQRIKQILQKIELDGSHGIHNFSFIEELLTNSKKTLKSLSEKPPDE</sequence>